<proteinExistence type="predicted"/>
<protein>
    <submittedName>
        <fullName evidence="1">Uncharacterized protein</fullName>
    </submittedName>
</protein>
<dbReference type="EMBL" id="HACM01011103">
    <property type="protein sequence ID" value="CRZ11545.1"/>
    <property type="molecule type" value="Transcribed_RNA"/>
</dbReference>
<name>A0A0H5RBF3_9EUKA</name>
<evidence type="ECO:0000313" key="1">
    <source>
        <dbReference type="EMBL" id="CRZ11545.1"/>
    </source>
</evidence>
<dbReference type="AlphaFoldDB" id="A0A0H5RBF3"/>
<organism evidence="1">
    <name type="scientific">Spongospora subterranea</name>
    <dbReference type="NCBI Taxonomy" id="70186"/>
    <lineage>
        <taxon>Eukaryota</taxon>
        <taxon>Sar</taxon>
        <taxon>Rhizaria</taxon>
        <taxon>Endomyxa</taxon>
        <taxon>Phytomyxea</taxon>
        <taxon>Plasmodiophorida</taxon>
        <taxon>Plasmodiophoridae</taxon>
        <taxon>Spongospora</taxon>
    </lineage>
</organism>
<reference evidence="1" key="1">
    <citation type="submission" date="2015-04" db="EMBL/GenBank/DDBJ databases">
        <title>The genome sequence of the plant pathogenic Rhizarian Plasmodiophora brassicae reveals insights in its biotrophic life cycle and the origin of chitin synthesis.</title>
        <authorList>
            <person name="Schwelm A."/>
            <person name="Fogelqvist J."/>
            <person name="Knaust A."/>
            <person name="Julke S."/>
            <person name="Lilja T."/>
            <person name="Dhandapani V."/>
            <person name="Bonilla-Rosso G."/>
            <person name="Karlsson M."/>
            <person name="Shevchenko A."/>
            <person name="Choi S.R."/>
            <person name="Kim H.G."/>
            <person name="Park J.Y."/>
            <person name="Lim Y.P."/>
            <person name="Ludwig-Muller J."/>
            <person name="Dixelius C."/>
        </authorList>
    </citation>
    <scope>NUCLEOTIDE SEQUENCE</scope>
    <source>
        <tissue evidence="1">Potato root galls</tissue>
    </source>
</reference>
<sequence>MSAETLTHPQAASDLLRFVTESRGSYQWPAVIAKESQSKAWICTTEPFQTTDVREGLDRHMIFTHLGAEDVNARFSTSSARMSEKLAHKEKNPTSLSVTKRAKWNADRVHCSRSSGHFCSQSKASYGPIGQDALQEQIKINRAARQHVAPSLQFF</sequence>
<accession>A0A0H5RBF3</accession>